<feature type="region of interest" description="Disordered" evidence="5">
    <location>
        <begin position="1"/>
        <end position="36"/>
    </location>
</feature>
<organism evidence="8 9">
    <name type="scientific">Corynebacterium doosanense CAU 212 = DSM 45436</name>
    <dbReference type="NCBI Taxonomy" id="558173"/>
    <lineage>
        <taxon>Bacteria</taxon>
        <taxon>Bacillati</taxon>
        <taxon>Actinomycetota</taxon>
        <taxon>Actinomycetes</taxon>
        <taxon>Mycobacteriales</taxon>
        <taxon>Corynebacteriaceae</taxon>
        <taxon>Corynebacterium</taxon>
    </lineage>
</organism>
<dbReference type="STRING" id="558173.CDOO_07010"/>
<dbReference type="InterPro" id="IPR047795">
    <property type="entry name" value="Put_SteA-like"/>
</dbReference>
<evidence type="ECO:0000256" key="4">
    <source>
        <dbReference type="ARBA" id="ARBA00022840"/>
    </source>
</evidence>
<dbReference type="GO" id="GO:0016301">
    <property type="term" value="F:kinase activity"/>
    <property type="evidence" value="ECO:0007669"/>
    <property type="project" value="UniProtKB-KW"/>
</dbReference>
<keyword evidence="1" id="KW-0808">Transferase</keyword>
<keyword evidence="4" id="KW-0067">ATP-binding</keyword>
<dbReference type="Proteomes" id="UP000029914">
    <property type="component" value="Chromosome"/>
</dbReference>
<feature type="domain" description="SteA-like C-terminal" evidence="7">
    <location>
        <begin position="343"/>
        <end position="398"/>
    </location>
</feature>
<dbReference type="HOGENOM" id="CLU_046690_0_0_11"/>
<dbReference type="InterPro" id="IPR036759">
    <property type="entry name" value="TPK_catalytic_sf"/>
</dbReference>
<dbReference type="eggNOG" id="COG4825">
    <property type="taxonomic scope" value="Bacteria"/>
</dbReference>
<reference evidence="8 9" key="1">
    <citation type="submission" date="2013-09" db="EMBL/GenBank/DDBJ databases">
        <title>Complete genome sequence of Corynebacterium doosanense CAU 212(T) (=DSM 45436(T)), isolated from activated sludge.</title>
        <authorList>
            <person name="Schaffert L."/>
            <person name="Albersmeier A."/>
            <person name="Kalinowski J."/>
            <person name="Ruckert C."/>
        </authorList>
    </citation>
    <scope>NUCLEOTIDE SEQUENCE [LARGE SCALE GENOMIC DNA]</scope>
    <source>
        <strain evidence="8 9">CAU 212</strain>
    </source>
</reference>
<name>A0A097IFX0_9CORY</name>
<evidence type="ECO:0000256" key="5">
    <source>
        <dbReference type="SAM" id="MobiDB-lite"/>
    </source>
</evidence>
<keyword evidence="2" id="KW-0547">Nucleotide-binding</keyword>
<dbReference type="NCBIfam" id="NF040608">
    <property type="entry name" value="division_SteA"/>
    <property type="match status" value="1"/>
</dbReference>
<dbReference type="SUPFAM" id="SSF63999">
    <property type="entry name" value="Thiamin pyrophosphokinase, catalytic domain"/>
    <property type="match status" value="1"/>
</dbReference>
<dbReference type="InterPro" id="IPR022215">
    <property type="entry name" value="SteA-like_C"/>
</dbReference>
<evidence type="ECO:0000259" key="7">
    <source>
        <dbReference type="Pfam" id="PF12555"/>
    </source>
</evidence>
<dbReference type="GO" id="GO:0005524">
    <property type="term" value="F:ATP binding"/>
    <property type="evidence" value="ECO:0007669"/>
    <property type="project" value="UniProtKB-KW"/>
</dbReference>
<dbReference type="EMBL" id="CP006764">
    <property type="protein sequence ID" value="AIT61026.1"/>
    <property type="molecule type" value="Genomic_DNA"/>
</dbReference>
<evidence type="ECO:0000313" key="9">
    <source>
        <dbReference type="Proteomes" id="UP000029914"/>
    </source>
</evidence>
<evidence type="ECO:0000256" key="2">
    <source>
        <dbReference type="ARBA" id="ARBA00022741"/>
    </source>
</evidence>
<evidence type="ECO:0000313" key="8">
    <source>
        <dbReference type="EMBL" id="AIT61026.1"/>
    </source>
</evidence>
<protein>
    <submittedName>
        <fullName evidence="8">Thiamine pyrophosphokinase</fullName>
    </submittedName>
</protein>
<evidence type="ECO:0000256" key="6">
    <source>
        <dbReference type="SAM" id="Phobius"/>
    </source>
</evidence>
<keyword evidence="6" id="KW-0472">Membrane</keyword>
<dbReference type="RefSeq" id="WP_018023007.1">
    <property type="nucleotide sequence ID" value="NZ_AQUX01000020.1"/>
</dbReference>
<keyword evidence="3 8" id="KW-0418">Kinase</keyword>
<keyword evidence="9" id="KW-1185">Reference proteome</keyword>
<dbReference type="GO" id="GO:0004788">
    <property type="term" value="F:thiamine diphosphokinase activity"/>
    <property type="evidence" value="ECO:0007669"/>
    <property type="project" value="InterPro"/>
</dbReference>
<gene>
    <name evidence="8" type="ORF">CDOO_07010</name>
</gene>
<dbReference type="OrthoDB" id="5169996at2"/>
<keyword evidence="6" id="KW-1133">Transmembrane helix</keyword>
<dbReference type="KEGG" id="cdo:CDOO_07010"/>
<dbReference type="Pfam" id="PF12555">
    <property type="entry name" value="SteA-like_C"/>
    <property type="match status" value="1"/>
</dbReference>
<keyword evidence="6" id="KW-0812">Transmembrane</keyword>
<dbReference type="GO" id="GO:0009229">
    <property type="term" value="P:thiamine diphosphate biosynthetic process"/>
    <property type="evidence" value="ECO:0007669"/>
    <property type="project" value="InterPro"/>
</dbReference>
<evidence type="ECO:0000256" key="1">
    <source>
        <dbReference type="ARBA" id="ARBA00022679"/>
    </source>
</evidence>
<dbReference type="AlphaFoldDB" id="A0A097IFX0"/>
<sequence>MSPSTRASDAVGASDTSPLPDITGTLRDCSPTGKGRRKLRAGDIAVIDAPNISRREAEYLVDAAPAAVVNAGPFTTGSAPHFGPLMLLDAGIPLFENAGAELRAGFRDGAKKGRIEADGTVHNGSKLLASATPLKRTSAESSFAGAQTSLVTHMESYYRDSLEVIHTEAPLLIDGLGVPDIGDDLSGRKVLVVSPGAQHREQLRGLRNFIREYDPAIIGVGAAADTLVEMGYEPSVIVGDPADVDAETLRGNARVILPADADGNAVGLERIQNLGVGALTFPATIESPTDLALLLAAEHDAELIVNAGAPLNLTDVFADTDRATPGSVLTRLKLGERLVDAAAVTNLYTVNRTGGASLAWLWALLGILVALATIVLVVGLGGDSSFTQNLVDAWNSLALWFQGLFR</sequence>
<accession>A0A097IFX0</accession>
<evidence type="ECO:0000256" key="3">
    <source>
        <dbReference type="ARBA" id="ARBA00022777"/>
    </source>
</evidence>
<proteinExistence type="predicted"/>
<feature type="transmembrane region" description="Helical" evidence="6">
    <location>
        <begin position="359"/>
        <end position="380"/>
    </location>
</feature>